<accession>A0ACA9M0S2</accession>
<gene>
    <name evidence="1" type="ORF">SPELUC_LOCUS5691</name>
</gene>
<comment type="caution">
    <text evidence="1">The sequence shown here is derived from an EMBL/GenBank/DDBJ whole genome shotgun (WGS) entry which is preliminary data.</text>
</comment>
<proteinExistence type="predicted"/>
<evidence type="ECO:0000313" key="2">
    <source>
        <dbReference type="Proteomes" id="UP000789366"/>
    </source>
</evidence>
<evidence type="ECO:0000313" key="1">
    <source>
        <dbReference type="EMBL" id="CAG8563219.1"/>
    </source>
</evidence>
<dbReference type="EMBL" id="CAJVPW010006000">
    <property type="protein sequence ID" value="CAG8563219.1"/>
    <property type="molecule type" value="Genomic_DNA"/>
</dbReference>
<reference evidence="1" key="1">
    <citation type="submission" date="2021-06" db="EMBL/GenBank/DDBJ databases">
        <authorList>
            <person name="Kallberg Y."/>
            <person name="Tangrot J."/>
            <person name="Rosling A."/>
        </authorList>
    </citation>
    <scope>NUCLEOTIDE SEQUENCE</scope>
    <source>
        <strain evidence="1">28 12/20/2015</strain>
    </source>
</reference>
<protein>
    <submittedName>
        <fullName evidence="1">17350_t:CDS:1</fullName>
    </submittedName>
</protein>
<name>A0ACA9M0S2_9GLOM</name>
<dbReference type="Proteomes" id="UP000789366">
    <property type="component" value="Unassembled WGS sequence"/>
</dbReference>
<feature type="non-terminal residue" evidence="1">
    <location>
        <position position="111"/>
    </location>
</feature>
<keyword evidence="2" id="KW-1185">Reference proteome</keyword>
<organism evidence="1 2">
    <name type="scientific">Cetraspora pellucida</name>
    <dbReference type="NCBI Taxonomy" id="1433469"/>
    <lineage>
        <taxon>Eukaryota</taxon>
        <taxon>Fungi</taxon>
        <taxon>Fungi incertae sedis</taxon>
        <taxon>Mucoromycota</taxon>
        <taxon>Glomeromycotina</taxon>
        <taxon>Glomeromycetes</taxon>
        <taxon>Diversisporales</taxon>
        <taxon>Gigasporaceae</taxon>
        <taxon>Cetraspora</taxon>
    </lineage>
</organism>
<sequence length="111" mass="13283">MFVHSKAHRSCYMNCLMQHGLDQQSSPSLKFIPLPAATRWDTWFRMAFYVHNYLGYMQEFYNDELQIELSETIKKIVDVFNNPDENRRSVTFVGGIWPLTRIGYWSEFFDE</sequence>